<sequence>MKKSIVTILAIATLASSFAGVAVAQSRGDNGGGRGGHGGRGGSDSQEYLRVINQRPRYVKVEGDVFCTVQKVRRHDAYGNRYFEHVRKCDNRIIDVY</sequence>
<organism evidence="3 4">
    <name type="scientific">Shinella curvata</name>
    <dbReference type="NCBI Taxonomy" id="1817964"/>
    <lineage>
        <taxon>Bacteria</taxon>
        <taxon>Pseudomonadati</taxon>
        <taxon>Pseudomonadota</taxon>
        <taxon>Alphaproteobacteria</taxon>
        <taxon>Hyphomicrobiales</taxon>
        <taxon>Rhizobiaceae</taxon>
        <taxon>Shinella</taxon>
    </lineage>
</organism>
<gene>
    <name evidence="3" type="ORF">GB928_012550</name>
</gene>
<name>A0ABT8XFR1_9HYPH</name>
<comment type="caution">
    <text evidence="3">The sequence shown here is derived from an EMBL/GenBank/DDBJ whole genome shotgun (WGS) entry which is preliminary data.</text>
</comment>
<evidence type="ECO:0008006" key="5">
    <source>
        <dbReference type="Google" id="ProtNLM"/>
    </source>
</evidence>
<keyword evidence="4" id="KW-1185">Reference proteome</keyword>
<protein>
    <recommendedName>
        <fullName evidence="5">YpeB-like protein with protease inhibitory function</fullName>
    </recommendedName>
</protein>
<dbReference type="Proteomes" id="UP001177080">
    <property type="component" value="Unassembled WGS sequence"/>
</dbReference>
<dbReference type="EMBL" id="WHSC02000005">
    <property type="protein sequence ID" value="MDO6122015.1"/>
    <property type="molecule type" value="Genomic_DNA"/>
</dbReference>
<evidence type="ECO:0000256" key="2">
    <source>
        <dbReference type="SAM" id="SignalP"/>
    </source>
</evidence>
<feature type="signal peptide" evidence="2">
    <location>
        <begin position="1"/>
        <end position="24"/>
    </location>
</feature>
<evidence type="ECO:0000256" key="1">
    <source>
        <dbReference type="SAM" id="MobiDB-lite"/>
    </source>
</evidence>
<dbReference type="RefSeq" id="WP_244762539.1">
    <property type="nucleotide sequence ID" value="NZ_JALJCJ010000005.1"/>
</dbReference>
<feature type="region of interest" description="Disordered" evidence="1">
    <location>
        <begin position="27"/>
        <end position="46"/>
    </location>
</feature>
<proteinExistence type="predicted"/>
<reference evidence="3" key="1">
    <citation type="submission" date="2022-04" db="EMBL/GenBank/DDBJ databases">
        <title>Shinella lacus sp. nov., a novel member of the genus Shinella from water.</title>
        <authorList>
            <person name="Deng Y."/>
        </authorList>
    </citation>
    <scope>NUCLEOTIDE SEQUENCE</scope>
    <source>
        <strain evidence="3">JCM 31239</strain>
    </source>
</reference>
<feature type="chain" id="PRO_5046431154" description="YpeB-like protein with protease inhibitory function" evidence="2">
    <location>
        <begin position="25"/>
        <end position="97"/>
    </location>
</feature>
<accession>A0ABT8XFR1</accession>
<evidence type="ECO:0000313" key="4">
    <source>
        <dbReference type="Proteomes" id="UP001177080"/>
    </source>
</evidence>
<evidence type="ECO:0000313" key="3">
    <source>
        <dbReference type="EMBL" id="MDO6122015.1"/>
    </source>
</evidence>
<feature type="compositionally biased region" description="Gly residues" evidence="1">
    <location>
        <begin position="29"/>
        <end position="42"/>
    </location>
</feature>
<keyword evidence="2" id="KW-0732">Signal</keyword>